<proteinExistence type="inferred from homology"/>
<comment type="caution">
    <text evidence="3">The sequence shown here is derived from an EMBL/GenBank/DDBJ whole genome shotgun (WGS) entry which is preliminary data.</text>
</comment>
<dbReference type="GO" id="GO:0006888">
    <property type="term" value="P:endoplasmic reticulum to Golgi vesicle-mediated transport"/>
    <property type="evidence" value="ECO:0007669"/>
    <property type="project" value="InterPro"/>
</dbReference>
<dbReference type="OrthoDB" id="10258445at2759"/>
<dbReference type="Gene3D" id="3.30.450.70">
    <property type="match status" value="1"/>
</dbReference>
<dbReference type="OMA" id="FHYIVHC"/>
<keyword evidence="4" id="KW-1185">Reference proteome</keyword>
<dbReference type="InterPro" id="IPR044760">
    <property type="entry name" value="TRAPPC2L"/>
</dbReference>
<dbReference type="Proteomes" id="UP001149090">
    <property type="component" value="Unassembled WGS sequence"/>
</dbReference>
<accession>A0A9Q0L5N2</accession>
<comment type="similarity">
    <text evidence="1">Belongs to the TRAPP small subunits family. Sedlin subfamily.</text>
</comment>
<evidence type="ECO:0000313" key="4">
    <source>
        <dbReference type="Proteomes" id="UP001149090"/>
    </source>
</evidence>
<dbReference type="InterPro" id="IPR011012">
    <property type="entry name" value="Longin-like_dom_sf"/>
</dbReference>
<gene>
    <name evidence="3" type="ORF">M0811_03568</name>
</gene>
<organism evidence="3 4">
    <name type="scientific">Anaeramoeba ignava</name>
    <name type="common">Anaerobic marine amoeba</name>
    <dbReference type="NCBI Taxonomy" id="1746090"/>
    <lineage>
        <taxon>Eukaryota</taxon>
        <taxon>Metamonada</taxon>
        <taxon>Anaeramoebidae</taxon>
        <taxon>Anaeramoeba</taxon>
    </lineage>
</organism>
<evidence type="ECO:0000256" key="1">
    <source>
        <dbReference type="ARBA" id="ARBA00006626"/>
    </source>
</evidence>
<dbReference type="AlphaFoldDB" id="A0A9Q0L5N2"/>
<reference evidence="3" key="1">
    <citation type="submission" date="2022-10" db="EMBL/GenBank/DDBJ databases">
        <title>Novel sulphate-reducing endosymbionts in the free-living metamonad Anaeramoeba.</title>
        <authorList>
            <person name="Jerlstrom-Hultqvist J."/>
            <person name="Cepicka I."/>
            <person name="Gallot-Lavallee L."/>
            <person name="Salas-Leiva D."/>
            <person name="Curtis B.A."/>
            <person name="Zahonova K."/>
            <person name="Pipaliya S."/>
            <person name="Dacks J."/>
            <person name="Roger A.J."/>
        </authorList>
    </citation>
    <scope>NUCLEOTIDE SEQUENCE</scope>
    <source>
        <strain evidence="3">BMAN</strain>
    </source>
</reference>
<dbReference type="EMBL" id="JAPDFW010000147">
    <property type="protein sequence ID" value="KAJ5066235.1"/>
    <property type="molecule type" value="Genomic_DNA"/>
</dbReference>
<dbReference type="PANTHER" id="PTHR12403">
    <property type="entry name" value="TRAFFICKING PROTEIN PARTICLE COMPLEX SUBUNIT 2"/>
    <property type="match status" value="1"/>
</dbReference>
<name>A0A9Q0L5N2_ANAIG</name>
<dbReference type="InterPro" id="IPR006722">
    <property type="entry name" value="Sedlin"/>
</dbReference>
<evidence type="ECO:0000256" key="2">
    <source>
        <dbReference type="ARBA" id="ARBA00024408"/>
    </source>
</evidence>
<dbReference type="SUPFAM" id="SSF64356">
    <property type="entry name" value="SNARE-like"/>
    <property type="match status" value="1"/>
</dbReference>
<dbReference type="GO" id="GO:0005737">
    <property type="term" value="C:cytoplasm"/>
    <property type="evidence" value="ECO:0007669"/>
    <property type="project" value="GOC"/>
</dbReference>
<dbReference type="Pfam" id="PF04628">
    <property type="entry name" value="Sedlin_N"/>
    <property type="match status" value="1"/>
</dbReference>
<dbReference type="CDD" id="cd14854">
    <property type="entry name" value="TRAPPC2L"/>
    <property type="match status" value="1"/>
</dbReference>
<sequence>MKIICVGIIGPQNNPLLIHTDFSGEERKNIEYIVYTALDFCEEKIPAMSGNKKSSLFESYLGLLFPTEDLRVYGYVTNTHHKYVLVLDDSDVKDVDTKKFFVQLHDIFIQAISNPFYNYGEKIESLNFISNLKSLISKS</sequence>
<evidence type="ECO:0000313" key="3">
    <source>
        <dbReference type="EMBL" id="KAJ5066235.1"/>
    </source>
</evidence>
<protein>
    <recommendedName>
        <fullName evidence="2">Trafficking protein particle complex subunit 2-like protein</fullName>
    </recommendedName>
</protein>